<name>A0A5B7DW13_PORTR</name>
<gene>
    <name evidence="1" type="ORF">E2C01_018954</name>
</gene>
<dbReference type="AlphaFoldDB" id="A0A5B7DW13"/>
<protein>
    <submittedName>
        <fullName evidence="1">Uncharacterized protein</fullName>
    </submittedName>
</protein>
<dbReference type="EMBL" id="VSRR010001515">
    <property type="protein sequence ID" value="MPC25831.1"/>
    <property type="molecule type" value="Genomic_DNA"/>
</dbReference>
<accession>A0A5B7DW13</accession>
<reference evidence="1 2" key="1">
    <citation type="submission" date="2019-05" db="EMBL/GenBank/DDBJ databases">
        <title>Another draft genome of Portunus trituberculatus and its Hox gene families provides insights of decapod evolution.</title>
        <authorList>
            <person name="Jeong J.-H."/>
            <person name="Song I."/>
            <person name="Kim S."/>
            <person name="Choi T."/>
            <person name="Kim D."/>
            <person name="Ryu S."/>
            <person name="Kim W."/>
        </authorList>
    </citation>
    <scope>NUCLEOTIDE SEQUENCE [LARGE SCALE GENOMIC DNA]</scope>
    <source>
        <tissue evidence="1">Muscle</tissue>
    </source>
</reference>
<keyword evidence="2" id="KW-1185">Reference proteome</keyword>
<sequence>MQVPHFTSTWAKSASANCLLMFHARLPPTRLVPSSSLPARLPRRVVSPPLPAIHHHHHHHHHTPRIVQTIYRVLSESLCIPAFLTASLSALRPSLCLPACVPSIAVPSFLSRYPIANELCGKSMRVPACVPPETQEGCMYSVVVEVFMCRRVRPGMKYTRLLRGVHHLHRGNAQPPSPPSLVTHLTL</sequence>
<evidence type="ECO:0000313" key="1">
    <source>
        <dbReference type="EMBL" id="MPC25831.1"/>
    </source>
</evidence>
<evidence type="ECO:0000313" key="2">
    <source>
        <dbReference type="Proteomes" id="UP000324222"/>
    </source>
</evidence>
<proteinExistence type="predicted"/>
<organism evidence="1 2">
    <name type="scientific">Portunus trituberculatus</name>
    <name type="common">Swimming crab</name>
    <name type="synonym">Neptunus trituberculatus</name>
    <dbReference type="NCBI Taxonomy" id="210409"/>
    <lineage>
        <taxon>Eukaryota</taxon>
        <taxon>Metazoa</taxon>
        <taxon>Ecdysozoa</taxon>
        <taxon>Arthropoda</taxon>
        <taxon>Crustacea</taxon>
        <taxon>Multicrustacea</taxon>
        <taxon>Malacostraca</taxon>
        <taxon>Eumalacostraca</taxon>
        <taxon>Eucarida</taxon>
        <taxon>Decapoda</taxon>
        <taxon>Pleocyemata</taxon>
        <taxon>Brachyura</taxon>
        <taxon>Eubrachyura</taxon>
        <taxon>Portunoidea</taxon>
        <taxon>Portunidae</taxon>
        <taxon>Portuninae</taxon>
        <taxon>Portunus</taxon>
    </lineage>
</organism>
<comment type="caution">
    <text evidence="1">The sequence shown here is derived from an EMBL/GenBank/DDBJ whole genome shotgun (WGS) entry which is preliminary data.</text>
</comment>
<dbReference type="Proteomes" id="UP000324222">
    <property type="component" value="Unassembled WGS sequence"/>
</dbReference>